<dbReference type="Proteomes" id="UP001163413">
    <property type="component" value="Segment"/>
</dbReference>
<protein>
    <submittedName>
        <fullName evidence="1">DNA binding protein</fullName>
    </submittedName>
</protein>
<proteinExistence type="predicted"/>
<dbReference type="RefSeq" id="YP_010755556.1">
    <property type="nucleotide sequence ID" value="NC_073472.1"/>
</dbReference>
<name>A0A9E8M5H2_9CAUD</name>
<sequence length="183" mass="20957">MTEIDWAHVADIADKTARSIASAWSVVEKDDVKQAILLHAYERRTLIEQNYTDNFLWQFAKKAGTQYASKERDARDVEDGNYYYTPDEAKLALATFVYSDDELGQMLGREDDLLSCRITDNLVSARLDASLALNKLPARTREVLMRRYVYGMPPKDDTERKASNRGLDALARQMNRDLRKVTA</sequence>
<dbReference type="KEGG" id="vg:80020215"/>
<gene>
    <name evidence="1" type="primary">24</name>
    <name evidence="1" type="ORF">SEA_SUCCESS_24</name>
</gene>
<keyword evidence="2" id="KW-1185">Reference proteome</keyword>
<dbReference type="GeneID" id="80020215"/>
<dbReference type="EMBL" id="OP751148">
    <property type="protein sequence ID" value="WAB08811.1"/>
    <property type="molecule type" value="Genomic_DNA"/>
</dbReference>
<evidence type="ECO:0000313" key="2">
    <source>
        <dbReference type="Proteomes" id="UP001163413"/>
    </source>
</evidence>
<organism evidence="1 2">
    <name type="scientific">Streptomyces phage Success</name>
    <dbReference type="NCBI Taxonomy" id="2999013"/>
    <lineage>
        <taxon>Viruses</taxon>
        <taxon>Duplodnaviria</taxon>
        <taxon>Heunggongvirae</taxon>
        <taxon>Uroviricota</taxon>
        <taxon>Caudoviricetes</taxon>
        <taxon>Successvirus</taxon>
        <taxon>Successvirus success</taxon>
    </lineage>
</organism>
<accession>A0A9E8M5H2</accession>
<evidence type="ECO:0000313" key="1">
    <source>
        <dbReference type="EMBL" id="WAB08811.1"/>
    </source>
</evidence>
<reference evidence="1" key="1">
    <citation type="submission" date="2022-10" db="EMBL/GenBank/DDBJ databases">
        <authorList>
            <person name="Roth M.A."/>
            <person name="Wohlstadter N.E."/>
            <person name="Arguedas X."/>
            <person name="Leighton H.R."/>
            <person name="Msuya J.A."/>
            <person name="Pravda N."/>
            <person name="Shaffer C.D."/>
            <person name="Weston-Hafer K.A."/>
            <person name="Russell D.A."/>
            <person name="Jacobs-Sera D."/>
            <person name="Hatfull G.F."/>
        </authorList>
    </citation>
    <scope>NUCLEOTIDE SEQUENCE</scope>
</reference>